<evidence type="ECO:0000256" key="1">
    <source>
        <dbReference type="ARBA" id="ARBA00023002"/>
    </source>
</evidence>
<feature type="domain" description="Phenol hydroxylase-like C-terminal dimerisation" evidence="2">
    <location>
        <begin position="8"/>
        <end position="98"/>
    </location>
</feature>
<dbReference type="Pfam" id="PF07976">
    <property type="entry name" value="Phe_hydrox_dim"/>
    <property type="match status" value="1"/>
</dbReference>
<keyword evidence="1" id="KW-0560">Oxidoreductase</keyword>
<dbReference type="VEuPathDB" id="FungiDB:CH63R_00736"/>
<dbReference type="HOGENOM" id="CLU_2072982_0_0_1"/>
<dbReference type="InterPro" id="IPR036249">
    <property type="entry name" value="Thioredoxin-like_sf"/>
</dbReference>
<dbReference type="GO" id="GO:0016491">
    <property type="term" value="F:oxidoreductase activity"/>
    <property type="evidence" value="ECO:0007669"/>
    <property type="project" value="UniProtKB-KW"/>
</dbReference>
<dbReference type="eggNOG" id="KOG3855">
    <property type="taxonomic scope" value="Eukaryota"/>
</dbReference>
<dbReference type="STRING" id="759273.H1W4M3"/>
<accession>H1W4M3</accession>
<proteinExistence type="predicted"/>
<evidence type="ECO:0000313" key="4">
    <source>
        <dbReference type="Proteomes" id="UP000007174"/>
    </source>
</evidence>
<sequence>MSTSHPLAPRADVEISDLPALLQDSRWTFYLDDIPEQDTRGQLCTNKWLGSLGPGEVSIVNVRPDGYVGSVGRWDSSMDDAGEEAARWLDEYYGGFLQLPNGILPDNPPLVARERRAL</sequence>
<dbReference type="InterPro" id="IPR012941">
    <property type="entry name" value="Phe_hydrox_C_dim_dom"/>
</dbReference>
<name>H1W4M3_COLHI</name>
<dbReference type="SUPFAM" id="SSF52833">
    <property type="entry name" value="Thioredoxin-like"/>
    <property type="match status" value="1"/>
</dbReference>
<dbReference type="Proteomes" id="UP000007174">
    <property type="component" value="Unassembled WGS sequence"/>
</dbReference>
<organism evidence="3 4">
    <name type="scientific">Colletotrichum higginsianum (strain IMI 349063)</name>
    <name type="common">Crucifer anthracnose fungus</name>
    <dbReference type="NCBI Taxonomy" id="759273"/>
    <lineage>
        <taxon>Eukaryota</taxon>
        <taxon>Fungi</taxon>
        <taxon>Dikarya</taxon>
        <taxon>Ascomycota</taxon>
        <taxon>Pezizomycotina</taxon>
        <taxon>Sordariomycetes</taxon>
        <taxon>Hypocreomycetidae</taxon>
        <taxon>Glomerellales</taxon>
        <taxon>Glomerellaceae</taxon>
        <taxon>Colletotrichum</taxon>
        <taxon>Colletotrichum destructivum species complex</taxon>
    </lineage>
</organism>
<dbReference type="AlphaFoldDB" id="H1W4M3"/>
<evidence type="ECO:0000259" key="2">
    <source>
        <dbReference type="Pfam" id="PF07976"/>
    </source>
</evidence>
<protein>
    <recommendedName>
        <fullName evidence="2">Phenol hydroxylase-like C-terminal dimerisation domain-containing protein</fullName>
    </recommendedName>
</protein>
<evidence type="ECO:0000313" key="3">
    <source>
        <dbReference type="EMBL" id="CCF47436.1"/>
    </source>
</evidence>
<dbReference type="EMBL" id="CACQ02009721">
    <property type="protein sequence ID" value="CCF47436.1"/>
    <property type="molecule type" value="Genomic_DNA"/>
</dbReference>
<gene>
    <name evidence="3" type="ORF">CH063_15828</name>
</gene>
<dbReference type="InterPro" id="IPR038220">
    <property type="entry name" value="PHOX_C_sf"/>
</dbReference>
<reference evidence="4" key="1">
    <citation type="journal article" date="2012" name="Nat. Genet.">
        <title>Lifestyle transitions in plant pathogenic Colletotrichum fungi deciphered by genome and transcriptome analyses.</title>
        <authorList>
            <person name="O'Connell R.J."/>
            <person name="Thon M.R."/>
            <person name="Hacquard S."/>
            <person name="Amyotte S.G."/>
            <person name="Kleemann J."/>
            <person name="Torres M.F."/>
            <person name="Damm U."/>
            <person name="Buiate E.A."/>
            <person name="Epstein L."/>
            <person name="Alkan N."/>
            <person name="Altmueller J."/>
            <person name="Alvarado-Balderrama L."/>
            <person name="Bauser C.A."/>
            <person name="Becker C."/>
            <person name="Birren B.W."/>
            <person name="Chen Z."/>
            <person name="Choi J."/>
            <person name="Crouch J.A."/>
            <person name="Duvick J.P."/>
            <person name="Farman M.A."/>
            <person name="Gan P."/>
            <person name="Heiman D."/>
            <person name="Henrissat B."/>
            <person name="Howard R.J."/>
            <person name="Kabbage M."/>
            <person name="Koch C."/>
            <person name="Kracher B."/>
            <person name="Kubo Y."/>
            <person name="Law A.D."/>
            <person name="Lebrun M.-H."/>
            <person name="Lee Y.-H."/>
            <person name="Miyara I."/>
            <person name="Moore N."/>
            <person name="Neumann U."/>
            <person name="Nordstroem K."/>
            <person name="Panaccione D.G."/>
            <person name="Panstruga R."/>
            <person name="Place M."/>
            <person name="Proctor R.H."/>
            <person name="Prusky D."/>
            <person name="Rech G."/>
            <person name="Reinhardt R."/>
            <person name="Rollins J.A."/>
            <person name="Rounsley S."/>
            <person name="Schardl C.L."/>
            <person name="Schwartz D.C."/>
            <person name="Shenoy N."/>
            <person name="Shirasu K."/>
            <person name="Sikhakolli U.R."/>
            <person name="Stueber K."/>
            <person name="Sukno S.A."/>
            <person name="Sweigard J.A."/>
            <person name="Takano Y."/>
            <person name="Takahara H."/>
            <person name="Trail F."/>
            <person name="van der Does H.C."/>
            <person name="Voll L.M."/>
            <person name="Will I."/>
            <person name="Young S."/>
            <person name="Zeng Q."/>
            <person name="Zhang J."/>
            <person name="Zhou S."/>
            <person name="Dickman M.B."/>
            <person name="Schulze-Lefert P."/>
            <person name="Ver Loren van Themaat E."/>
            <person name="Ma L.-J."/>
            <person name="Vaillancourt L.J."/>
        </authorList>
    </citation>
    <scope>NUCLEOTIDE SEQUENCE [LARGE SCALE GENOMIC DNA]</scope>
    <source>
        <strain evidence="4">IMI 349063</strain>
    </source>
</reference>
<dbReference type="Gene3D" id="3.40.30.20">
    <property type="match status" value="1"/>
</dbReference>